<evidence type="ECO:0000313" key="1">
    <source>
        <dbReference type="EMBL" id="MEJ8632659.1"/>
    </source>
</evidence>
<comment type="caution">
    <text evidence="1">The sequence shown here is derived from an EMBL/GenBank/DDBJ whole genome shotgun (WGS) entry which is preliminary data.</text>
</comment>
<accession>A0ACC6PMN0</accession>
<name>A0ACC6PMN0_9ACTN</name>
<dbReference type="EMBL" id="JBBKAJ010000022">
    <property type="protein sequence ID" value="MEJ8632659.1"/>
    <property type="molecule type" value="Genomic_DNA"/>
</dbReference>
<protein>
    <submittedName>
        <fullName evidence="1">Uncharacterized protein</fullName>
    </submittedName>
</protein>
<dbReference type="Proteomes" id="UP001377168">
    <property type="component" value="Unassembled WGS sequence"/>
</dbReference>
<sequence length="458" mass="50745">MNIDDLEWQVRRNGGVPPRLVNLLLERGHLELLIGAAAERGEWFCAETAARELCRFGEFERALGVLEPFAAIGWRPARWASADVLLHAGRVQEALELVRPDDVAREPEHVCRNFAELLAKVGRVDDAITVLAPHLDRGWMLSALVELTQGQGREEQVLELIAPRAQRARSARAEGRWNDDASNAQELQAQVLERAGRVDEAVQVLGADIAAGRYLTQNTLVAYAELLQRQGRIEELRALGTGKQARTVLPFYARALEGLGRTEEAEAVLRHFIACDEYPGRFRWPLIDLLGRQGRLEEAVEVGRPTFDGDDACLLESVIHLLFEAGRPDDALALLDERDAEFIAEHPSWFHSNRLWLLAEAGRYEEALAYAATLPSDLYGLTASTAGVLEQSGRVEEALALLRADGHVPAWEVAELLIKQGRATEAITGMPSLSELHEASRRRDAAIQATRGPNEPPF</sequence>
<reference evidence="1" key="1">
    <citation type="submission" date="2024-03" db="EMBL/GenBank/DDBJ databases">
        <title>Novel Streptomyces species of biotechnological and ecological value are a feature of Machair soil.</title>
        <authorList>
            <person name="Prole J.R."/>
            <person name="Goodfellow M."/>
            <person name="Allenby N."/>
            <person name="Ward A.C."/>
        </authorList>
    </citation>
    <scope>NUCLEOTIDE SEQUENCE</scope>
    <source>
        <strain evidence="1">MS2.AVA.5</strain>
    </source>
</reference>
<organism evidence="1 2">
    <name type="scientific">Streptomyces achmelvichensis</name>
    <dbReference type="NCBI Taxonomy" id="3134111"/>
    <lineage>
        <taxon>Bacteria</taxon>
        <taxon>Bacillati</taxon>
        <taxon>Actinomycetota</taxon>
        <taxon>Actinomycetes</taxon>
        <taxon>Kitasatosporales</taxon>
        <taxon>Streptomycetaceae</taxon>
        <taxon>Streptomyces</taxon>
    </lineage>
</organism>
<evidence type="ECO:0000313" key="2">
    <source>
        <dbReference type="Proteomes" id="UP001377168"/>
    </source>
</evidence>
<gene>
    <name evidence="1" type="ORF">WKI67_04505</name>
</gene>
<proteinExistence type="predicted"/>
<keyword evidence="2" id="KW-1185">Reference proteome</keyword>